<proteinExistence type="predicted"/>
<dbReference type="Proteomes" id="UP000642748">
    <property type="component" value="Unassembled WGS sequence"/>
</dbReference>
<dbReference type="AlphaFoldDB" id="A0A8J3VSH1"/>
<comment type="caution">
    <text evidence="1">The sequence shown here is derived from an EMBL/GenBank/DDBJ whole genome shotgun (WGS) entry which is preliminary data.</text>
</comment>
<dbReference type="EMBL" id="BONZ01000049">
    <property type="protein sequence ID" value="GIH17064.1"/>
    <property type="molecule type" value="Genomic_DNA"/>
</dbReference>
<accession>A0A8J3VSH1</accession>
<reference evidence="1" key="1">
    <citation type="submission" date="2021-01" db="EMBL/GenBank/DDBJ databases">
        <title>Whole genome shotgun sequence of Rugosimonospora africana NBRC 104875.</title>
        <authorList>
            <person name="Komaki H."/>
            <person name="Tamura T."/>
        </authorList>
    </citation>
    <scope>NUCLEOTIDE SEQUENCE</scope>
    <source>
        <strain evidence="1">NBRC 104875</strain>
    </source>
</reference>
<keyword evidence="2" id="KW-1185">Reference proteome</keyword>
<gene>
    <name evidence="1" type="ORF">Raf01_52360</name>
</gene>
<name>A0A8J3VSH1_9ACTN</name>
<protein>
    <submittedName>
        <fullName evidence="1">Uncharacterized protein</fullName>
    </submittedName>
</protein>
<evidence type="ECO:0000313" key="2">
    <source>
        <dbReference type="Proteomes" id="UP000642748"/>
    </source>
</evidence>
<sequence>MVLTMITATIAMSEFFPMGGIPDTHVPLSPPPRAIRALRGRLRVAYALMERSWPPLVVVLTEAGKCSDSGVIRRCFWHLLPDGMACHYDAEC</sequence>
<evidence type="ECO:0000313" key="1">
    <source>
        <dbReference type="EMBL" id="GIH17064.1"/>
    </source>
</evidence>
<organism evidence="1 2">
    <name type="scientific">Rugosimonospora africana</name>
    <dbReference type="NCBI Taxonomy" id="556532"/>
    <lineage>
        <taxon>Bacteria</taxon>
        <taxon>Bacillati</taxon>
        <taxon>Actinomycetota</taxon>
        <taxon>Actinomycetes</taxon>
        <taxon>Micromonosporales</taxon>
        <taxon>Micromonosporaceae</taxon>
        <taxon>Rugosimonospora</taxon>
    </lineage>
</organism>